<feature type="signal peptide" evidence="1">
    <location>
        <begin position="1"/>
        <end position="16"/>
    </location>
</feature>
<evidence type="ECO:0000256" key="1">
    <source>
        <dbReference type="SAM" id="SignalP"/>
    </source>
</evidence>
<dbReference type="Proteomes" id="UP000481153">
    <property type="component" value="Unassembled WGS sequence"/>
</dbReference>
<dbReference type="EMBL" id="VJMJ01000094">
    <property type="protein sequence ID" value="KAF0735607.1"/>
    <property type="molecule type" value="Genomic_DNA"/>
</dbReference>
<accession>A0A6G0X6I6</accession>
<sequence>MMKLLVVGVASATAAAAVSSTVTPDCAKTGNAVATTVNSNADSISCMKVIDPTTTLTLLSQMTVAQIQSMTSAPSNNPVCISWMKQVHDAYAAIKPPCDYGNFGMASVFNTANVDQNLTSYILSLHRMLNPFEVTPAPINSKPINPKIGLNQTSSAPTTTVVPTTIPPTPTNSALVRSLCSLVVVIAVVLTL</sequence>
<dbReference type="VEuPathDB" id="FungiDB:AeMF1_012717"/>
<proteinExistence type="predicted"/>
<dbReference type="AlphaFoldDB" id="A0A6G0X6I6"/>
<feature type="chain" id="PRO_5026125708" description="Secreted protein" evidence="1">
    <location>
        <begin position="17"/>
        <end position="192"/>
    </location>
</feature>
<gene>
    <name evidence="2" type="ORF">Ae201684_007926</name>
</gene>
<organism evidence="2 3">
    <name type="scientific">Aphanomyces euteiches</name>
    <dbReference type="NCBI Taxonomy" id="100861"/>
    <lineage>
        <taxon>Eukaryota</taxon>
        <taxon>Sar</taxon>
        <taxon>Stramenopiles</taxon>
        <taxon>Oomycota</taxon>
        <taxon>Saprolegniomycetes</taxon>
        <taxon>Saprolegniales</taxon>
        <taxon>Verrucalvaceae</taxon>
        <taxon>Aphanomyces</taxon>
    </lineage>
</organism>
<keyword evidence="3" id="KW-1185">Reference proteome</keyword>
<evidence type="ECO:0000313" key="2">
    <source>
        <dbReference type="EMBL" id="KAF0735607.1"/>
    </source>
</evidence>
<evidence type="ECO:0000313" key="3">
    <source>
        <dbReference type="Proteomes" id="UP000481153"/>
    </source>
</evidence>
<evidence type="ECO:0008006" key="4">
    <source>
        <dbReference type="Google" id="ProtNLM"/>
    </source>
</evidence>
<protein>
    <recommendedName>
        <fullName evidence="4">Secreted protein</fullName>
    </recommendedName>
</protein>
<reference evidence="2 3" key="1">
    <citation type="submission" date="2019-07" db="EMBL/GenBank/DDBJ databases">
        <title>Genomics analysis of Aphanomyces spp. identifies a new class of oomycete effector associated with host adaptation.</title>
        <authorList>
            <person name="Gaulin E."/>
        </authorList>
    </citation>
    <scope>NUCLEOTIDE SEQUENCE [LARGE SCALE GENOMIC DNA]</scope>
    <source>
        <strain evidence="2 3">ATCC 201684</strain>
    </source>
</reference>
<name>A0A6G0X6I6_9STRA</name>
<comment type="caution">
    <text evidence="2">The sequence shown here is derived from an EMBL/GenBank/DDBJ whole genome shotgun (WGS) entry which is preliminary data.</text>
</comment>
<keyword evidence="1" id="KW-0732">Signal</keyword>